<evidence type="ECO:0000256" key="2">
    <source>
        <dbReference type="ARBA" id="ARBA00022448"/>
    </source>
</evidence>
<protein>
    <submittedName>
        <fullName evidence="12">Flagellar motor protein MotA</fullName>
    </submittedName>
</protein>
<feature type="compositionally biased region" description="Polar residues" evidence="9">
    <location>
        <begin position="211"/>
        <end position="220"/>
    </location>
</feature>
<dbReference type="EMBL" id="QDDL01000017">
    <property type="protein sequence ID" value="PVZ62980.1"/>
    <property type="molecule type" value="Genomic_DNA"/>
</dbReference>
<evidence type="ECO:0000313" key="13">
    <source>
        <dbReference type="Proteomes" id="UP000244906"/>
    </source>
</evidence>
<feature type="transmembrane region" description="Helical" evidence="10">
    <location>
        <begin position="118"/>
        <end position="140"/>
    </location>
</feature>
<evidence type="ECO:0000259" key="11">
    <source>
        <dbReference type="Pfam" id="PF01618"/>
    </source>
</evidence>
<dbReference type="GO" id="GO:0005886">
    <property type="term" value="C:plasma membrane"/>
    <property type="evidence" value="ECO:0007669"/>
    <property type="project" value="UniProtKB-SubCell"/>
</dbReference>
<dbReference type="InterPro" id="IPR050790">
    <property type="entry name" value="ExbB/TolQ_transport"/>
</dbReference>
<evidence type="ECO:0000256" key="6">
    <source>
        <dbReference type="ARBA" id="ARBA00022989"/>
    </source>
</evidence>
<reference evidence="12 13" key="1">
    <citation type="submission" date="2018-04" db="EMBL/GenBank/DDBJ databases">
        <title>Thalassorhabdus spongiae gen. nov., sp. nov., isolated from a marine sponge in South-West Iceland.</title>
        <authorList>
            <person name="Knobloch S."/>
            <person name="Daussin A."/>
            <person name="Johannsson R."/>
            <person name="Marteinsson V.T."/>
        </authorList>
    </citation>
    <scope>NUCLEOTIDE SEQUENCE [LARGE SCALE GENOMIC DNA]</scope>
    <source>
        <strain evidence="12 13">Hp12</strain>
    </source>
</reference>
<gene>
    <name evidence="12" type="ORF">DC094_21680</name>
</gene>
<dbReference type="PANTHER" id="PTHR30625">
    <property type="entry name" value="PROTEIN TOLQ"/>
    <property type="match status" value="1"/>
</dbReference>
<dbReference type="Proteomes" id="UP000244906">
    <property type="component" value="Unassembled WGS sequence"/>
</dbReference>
<accession>A0A2V1GN74</accession>
<dbReference type="PANTHER" id="PTHR30625:SF15">
    <property type="entry name" value="BIOPOLYMER TRANSPORT PROTEIN EXBB"/>
    <property type="match status" value="1"/>
</dbReference>
<comment type="caution">
    <text evidence="12">The sequence shown here is derived from an EMBL/GenBank/DDBJ whole genome shotgun (WGS) entry which is preliminary data.</text>
</comment>
<evidence type="ECO:0000313" key="12">
    <source>
        <dbReference type="EMBL" id="PVZ62980.1"/>
    </source>
</evidence>
<dbReference type="AlphaFoldDB" id="A0A2V1GN74"/>
<evidence type="ECO:0000256" key="3">
    <source>
        <dbReference type="ARBA" id="ARBA00022475"/>
    </source>
</evidence>
<keyword evidence="12" id="KW-0282">Flagellum</keyword>
<dbReference type="Pfam" id="PF01618">
    <property type="entry name" value="MotA_ExbB"/>
    <property type="match status" value="1"/>
</dbReference>
<dbReference type="GO" id="GO:0017038">
    <property type="term" value="P:protein import"/>
    <property type="evidence" value="ECO:0007669"/>
    <property type="project" value="TreeGrafter"/>
</dbReference>
<comment type="similarity">
    <text evidence="8">Belongs to the exbB/tolQ family.</text>
</comment>
<evidence type="ECO:0000256" key="7">
    <source>
        <dbReference type="ARBA" id="ARBA00023136"/>
    </source>
</evidence>
<keyword evidence="3" id="KW-1003">Cell membrane</keyword>
<evidence type="ECO:0000256" key="1">
    <source>
        <dbReference type="ARBA" id="ARBA00004651"/>
    </source>
</evidence>
<dbReference type="RefSeq" id="WP_116689217.1">
    <property type="nucleotide sequence ID" value="NZ_CAWNYD010000017.1"/>
</dbReference>
<keyword evidence="6 10" id="KW-1133">Transmembrane helix</keyword>
<keyword evidence="13" id="KW-1185">Reference proteome</keyword>
<name>A0A2V1GN74_9GAMM</name>
<evidence type="ECO:0000256" key="10">
    <source>
        <dbReference type="SAM" id="Phobius"/>
    </source>
</evidence>
<dbReference type="OrthoDB" id="5728265at2"/>
<evidence type="ECO:0000256" key="4">
    <source>
        <dbReference type="ARBA" id="ARBA00022692"/>
    </source>
</evidence>
<proteinExistence type="inferred from homology"/>
<evidence type="ECO:0000256" key="8">
    <source>
        <dbReference type="RuleBase" id="RU004057"/>
    </source>
</evidence>
<dbReference type="InterPro" id="IPR002898">
    <property type="entry name" value="MotA_ExbB_proton_chnl"/>
</dbReference>
<keyword evidence="2 8" id="KW-0813">Transport</keyword>
<keyword evidence="4 10" id="KW-0812">Transmembrane</keyword>
<sequence>METVVAFFQDGGAFMYPIGLVLVFGLAISLERIFSLGTLRSRNDKFWREVLPRMQQGQLKQAHSLSQESKSEVARIIDYGLERLKTATRLEEVEMALEEGLMEVLPQLEKRTQYVATLANIATLLGLLGTIIGLIAAFSAVANADPADKANLLSASISTAMNTTAFGLMAAIPLLLFYAYLQSRAQDIGSSLEMIVVKFVNMLPSVDKLTQQKAQAQSQGPAKAKRPAASPTEAGNGSN</sequence>
<comment type="subcellular location">
    <subcellularLocation>
        <location evidence="1">Cell membrane</location>
        <topology evidence="1">Multi-pass membrane protein</topology>
    </subcellularLocation>
    <subcellularLocation>
        <location evidence="8">Membrane</location>
        <topology evidence="8">Multi-pass membrane protein</topology>
    </subcellularLocation>
</comment>
<evidence type="ECO:0000256" key="9">
    <source>
        <dbReference type="SAM" id="MobiDB-lite"/>
    </source>
</evidence>
<keyword evidence="12" id="KW-0969">Cilium</keyword>
<feature type="transmembrane region" description="Helical" evidence="10">
    <location>
        <begin position="160"/>
        <end position="181"/>
    </location>
</feature>
<feature type="transmembrane region" description="Helical" evidence="10">
    <location>
        <begin position="14"/>
        <end position="34"/>
    </location>
</feature>
<feature type="domain" description="MotA/TolQ/ExbB proton channel" evidence="11">
    <location>
        <begin position="70"/>
        <end position="193"/>
    </location>
</feature>
<organism evidence="12 13">
    <name type="scientific">Pelagibaculum spongiae</name>
    <dbReference type="NCBI Taxonomy" id="2080658"/>
    <lineage>
        <taxon>Bacteria</taxon>
        <taxon>Pseudomonadati</taxon>
        <taxon>Pseudomonadota</taxon>
        <taxon>Gammaproteobacteria</taxon>
        <taxon>Oceanospirillales</taxon>
        <taxon>Pelagibaculum</taxon>
    </lineage>
</organism>
<evidence type="ECO:0000256" key="5">
    <source>
        <dbReference type="ARBA" id="ARBA00022927"/>
    </source>
</evidence>
<keyword evidence="5 8" id="KW-0653">Protein transport</keyword>
<keyword evidence="12" id="KW-0966">Cell projection</keyword>
<keyword evidence="7 10" id="KW-0472">Membrane</keyword>
<feature type="region of interest" description="Disordered" evidence="9">
    <location>
        <begin position="211"/>
        <end position="239"/>
    </location>
</feature>